<comment type="caution">
    <text evidence="2">The sequence shown here is derived from an EMBL/GenBank/DDBJ whole genome shotgun (WGS) entry which is preliminary data.</text>
</comment>
<gene>
    <name evidence="2" type="ORF">BB8028_0007g06370</name>
</gene>
<feature type="transmembrane region" description="Helical" evidence="1">
    <location>
        <begin position="35"/>
        <end position="54"/>
    </location>
</feature>
<dbReference type="Proteomes" id="UP000237441">
    <property type="component" value="Unassembled WGS sequence"/>
</dbReference>
<evidence type="ECO:0000313" key="3">
    <source>
        <dbReference type="Proteomes" id="UP000237441"/>
    </source>
</evidence>
<proteinExistence type="predicted"/>
<dbReference type="PANTHER" id="PTHR36587:SF2">
    <property type="entry name" value="EXPRESSION SITE-ASSOCIATED GENE 3 (ESAG3)-LIKE PROTEIN"/>
    <property type="match status" value="1"/>
</dbReference>
<dbReference type="OrthoDB" id="422736at2759"/>
<name>A0A2S7YNL2_BEABA</name>
<dbReference type="AlphaFoldDB" id="A0A2S7YNL2"/>
<dbReference type="CDD" id="cd22997">
    <property type="entry name" value="GT_LH"/>
    <property type="match status" value="1"/>
</dbReference>
<evidence type="ECO:0000313" key="2">
    <source>
        <dbReference type="EMBL" id="PQK17442.1"/>
    </source>
</evidence>
<keyword evidence="1" id="KW-0472">Membrane</keyword>
<accession>A0A2S7YNL2</accession>
<dbReference type="PANTHER" id="PTHR36587">
    <property type="entry name" value="EXPRESSION SITE-ASSOCIATED GENE 3 (ESAG3)-LIKE PROTEIN"/>
    <property type="match status" value="1"/>
</dbReference>
<dbReference type="EMBL" id="JRHA01000007">
    <property type="protein sequence ID" value="PQK17442.1"/>
    <property type="molecule type" value="Genomic_DNA"/>
</dbReference>
<reference evidence="2 3" key="1">
    <citation type="submission" date="2016-07" db="EMBL/GenBank/DDBJ databases">
        <title>Comparative genomics of the entomopathogenic fungus Beauveria bassiana.</title>
        <authorList>
            <person name="Valero Jimenez C.A."/>
            <person name="Zwaan B.J."/>
            <person name="Van Kan J.A."/>
            <person name="Takken W."/>
            <person name="Debets A.J."/>
            <person name="Schoustra S.E."/>
            <person name="Koenraadt C.J."/>
        </authorList>
    </citation>
    <scope>NUCLEOTIDE SEQUENCE [LARGE SCALE GENOMIC DNA]</scope>
    <source>
        <strain evidence="2 3">ARSEF 8028</strain>
    </source>
</reference>
<sequence length="613" mass="67780">MFKHFCRGGGRLKLPIDEPALAPASRKQKKRLRNVKRLSVLVVAVTIMATGFMATKSSSLAGALRQSSWDSAVTHAQLQNLSLSLPQESRNVGGTRRFRVFMAADAPNLSLCKSVMSSVALGYPLPMLLNWKGEFNRPEWHLAGSHIAKLESLHAAIEALLADPNDIAHDDDLAVLVDSYDVWFQLPPSVLIQRYHQINKDADRRIRDQWRETWRGRGDDDDDDDFPIPPPKQNIVVTAAKDCHPGPESGSHPHYDHWPQSPMPKFMYGPGTDKVSGPLFDPAQKYKKVRPRCVNSGMIMGTMGALRAALARSKDKIAEAERTGRQLWSDQALLGEVIGEQELWREWVRHLAATWDGGDNDAAGAPLYGGDGGLHRDVVPIARAALREGKNFEFGIGLDYGFSTIPPTCSAEEDGDFVALSDHEQVEAASERAGVVDGVRVRGVPPELLLHTTPNAARDAVTYRDPLRDIAWGSVPLYTDFFFGTTPVGIHHNAYVDGLKAWRIDNWWERMWFHRHLRRLVSSHLILPQQTGSGGVRPIVRVANVSSDGVEVVYVPPASESQEKVVTVFEPAGRDAGGEGAVFEPISFDGICQRGKKPWFEELFGDKIGPLAL</sequence>
<keyword evidence="1" id="KW-0812">Transmembrane</keyword>
<evidence type="ECO:0000256" key="1">
    <source>
        <dbReference type="SAM" id="Phobius"/>
    </source>
</evidence>
<protein>
    <submittedName>
        <fullName evidence="2">Uncharacterized protein</fullName>
    </submittedName>
</protein>
<keyword evidence="1" id="KW-1133">Transmembrane helix</keyword>
<organism evidence="2 3">
    <name type="scientific">Beauveria bassiana</name>
    <name type="common">White muscardine disease fungus</name>
    <name type="synonym">Tritirachium shiotae</name>
    <dbReference type="NCBI Taxonomy" id="176275"/>
    <lineage>
        <taxon>Eukaryota</taxon>
        <taxon>Fungi</taxon>
        <taxon>Dikarya</taxon>
        <taxon>Ascomycota</taxon>
        <taxon>Pezizomycotina</taxon>
        <taxon>Sordariomycetes</taxon>
        <taxon>Hypocreomycetidae</taxon>
        <taxon>Hypocreales</taxon>
        <taxon>Cordycipitaceae</taxon>
        <taxon>Beauveria</taxon>
    </lineage>
</organism>